<evidence type="ECO:0000313" key="2">
    <source>
        <dbReference type="EMBL" id="KAE9536841.1"/>
    </source>
</evidence>
<accession>A0A6G0TQ56</accession>
<dbReference type="Proteomes" id="UP000475862">
    <property type="component" value="Unassembled WGS sequence"/>
</dbReference>
<evidence type="ECO:0000313" key="3">
    <source>
        <dbReference type="Proteomes" id="UP000475862"/>
    </source>
</evidence>
<comment type="caution">
    <text evidence="2">The sequence shown here is derived from an EMBL/GenBank/DDBJ whole genome shotgun (WGS) entry which is preliminary data.</text>
</comment>
<keyword evidence="3" id="KW-1185">Reference proteome</keyword>
<dbReference type="EMBL" id="VYZN01000020">
    <property type="protein sequence ID" value="KAE9536841.1"/>
    <property type="molecule type" value="Genomic_DNA"/>
</dbReference>
<name>A0A6G0TQ56_APHGL</name>
<feature type="chain" id="PRO_5026119895" evidence="1">
    <location>
        <begin position="24"/>
        <end position="199"/>
    </location>
</feature>
<proteinExistence type="predicted"/>
<reference evidence="2 3" key="1">
    <citation type="submission" date="2019-08" db="EMBL/GenBank/DDBJ databases">
        <title>The genome of the soybean aphid Biotype 1, its phylome, world population structure and adaptation to the North American continent.</title>
        <authorList>
            <person name="Giordano R."/>
            <person name="Donthu R.K."/>
            <person name="Hernandez A.G."/>
            <person name="Wright C.L."/>
            <person name="Zimin A.V."/>
        </authorList>
    </citation>
    <scope>NUCLEOTIDE SEQUENCE [LARGE SCALE GENOMIC DNA]</scope>
    <source>
        <tissue evidence="2">Whole aphids</tissue>
    </source>
</reference>
<organism evidence="2 3">
    <name type="scientific">Aphis glycines</name>
    <name type="common">Soybean aphid</name>
    <dbReference type="NCBI Taxonomy" id="307491"/>
    <lineage>
        <taxon>Eukaryota</taxon>
        <taxon>Metazoa</taxon>
        <taxon>Ecdysozoa</taxon>
        <taxon>Arthropoda</taxon>
        <taxon>Hexapoda</taxon>
        <taxon>Insecta</taxon>
        <taxon>Pterygota</taxon>
        <taxon>Neoptera</taxon>
        <taxon>Paraneoptera</taxon>
        <taxon>Hemiptera</taxon>
        <taxon>Sternorrhyncha</taxon>
        <taxon>Aphidomorpha</taxon>
        <taxon>Aphidoidea</taxon>
        <taxon>Aphididae</taxon>
        <taxon>Aphidini</taxon>
        <taxon>Aphis</taxon>
        <taxon>Aphis</taxon>
    </lineage>
</organism>
<protein>
    <submittedName>
        <fullName evidence="2">Uncharacterized protein</fullName>
    </submittedName>
</protein>
<gene>
    <name evidence="2" type="ORF">AGLY_006903</name>
</gene>
<feature type="signal peptide" evidence="1">
    <location>
        <begin position="1"/>
        <end position="23"/>
    </location>
</feature>
<evidence type="ECO:0000256" key="1">
    <source>
        <dbReference type="SAM" id="SignalP"/>
    </source>
</evidence>
<keyword evidence="1" id="KW-0732">Signal</keyword>
<dbReference type="OrthoDB" id="844594at2759"/>
<sequence>MLIFFQLIHILCSILSSNRPCNRFVITGGEGVFCFVIGPSWCPSDIFLFLNKRLSIKLKILITYITVDRYVVQYLAALHHFLHLTFLKNNPKVPIFFNGPVTVGNETPLLLDATEKYCLFSFTKTYLYVQNDYFQSCGLNVTLVPHHQQKLKQYHHNVESAYLDFQTATINYPKLVIYLQHEQLLQLLYRNGKDGFEEH</sequence>
<dbReference type="AlphaFoldDB" id="A0A6G0TQ56"/>